<evidence type="ECO:0000313" key="5">
    <source>
        <dbReference type="Proteomes" id="UP000028006"/>
    </source>
</evidence>
<sequence length="287" mass="32087">MTEQFVKIGRQNRLKVVDKVGFGVFLDGKQFDEILLPKRFVPEGCSVGDEVDVFVYLDSDDCLIATTETPLARVGEFASLMVKQVNPVGAFLDWNLGKDLLCPYPEQKTRMEAGKSYVVYLYQDDQSRRIVASSKINRFLSQQKPTYKNGQPVSLLISDRTDLGYMAIINNRHQGLIFDQDVQESGKALSIGDHLDGFIKRVRDDGKIDLSLKKPGFDKSAVSGLGQAILDQLNANNGFLPINDKTDPAIIRKQFSASKRSFKMALGGLYKQRLITIEEKGIRAVTE</sequence>
<dbReference type="Proteomes" id="UP000028006">
    <property type="component" value="Unassembled WGS sequence"/>
</dbReference>
<protein>
    <submittedName>
        <fullName evidence="4">GntR family transcriptional regulator</fullName>
    </submittedName>
</protein>
<dbReference type="eggNOG" id="COG2996">
    <property type="taxonomic scope" value="Bacteria"/>
</dbReference>
<dbReference type="RefSeq" id="WP_034880319.1">
    <property type="nucleotide sequence ID" value="NZ_JOKG01000016.1"/>
</dbReference>
<feature type="domain" description="Conserved virulence factor B first S1" evidence="2">
    <location>
        <begin position="8"/>
        <end position="67"/>
    </location>
</feature>
<dbReference type="Pfam" id="PF17783">
    <property type="entry name" value="WHD_CvfB"/>
    <property type="match status" value="1"/>
</dbReference>
<feature type="domain" description="Conserved virulence factor B first S1" evidence="2">
    <location>
        <begin position="74"/>
        <end position="130"/>
    </location>
</feature>
<dbReference type="Pfam" id="PF13509">
    <property type="entry name" value="S1_2"/>
    <property type="match status" value="2"/>
</dbReference>
<dbReference type="InterPro" id="IPR039566">
    <property type="entry name" value="CvfB_S1_st"/>
</dbReference>
<dbReference type="Gene3D" id="2.40.50.140">
    <property type="entry name" value="Nucleic acid-binding proteins"/>
    <property type="match status" value="1"/>
</dbReference>
<dbReference type="SUPFAM" id="SSF50249">
    <property type="entry name" value="Nucleic acid-binding proteins"/>
    <property type="match status" value="1"/>
</dbReference>
<dbReference type="InterPro" id="IPR036388">
    <property type="entry name" value="WH-like_DNA-bd_sf"/>
</dbReference>
<gene>
    <name evidence="4" type="ORF">GZ77_26685</name>
</gene>
<dbReference type="Gene3D" id="1.10.10.10">
    <property type="entry name" value="Winged helix-like DNA-binding domain superfamily/Winged helix DNA-binding domain"/>
    <property type="match status" value="1"/>
</dbReference>
<accession>A0A081MYD2</accession>
<dbReference type="AlphaFoldDB" id="A0A081MYD2"/>
<dbReference type="PIRSF" id="PIRSF012524">
    <property type="entry name" value="YitL_S1"/>
    <property type="match status" value="1"/>
</dbReference>
<name>A0A081MYD2_9GAMM</name>
<reference evidence="4 5" key="1">
    <citation type="submission" date="2014-06" db="EMBL/GenBank/DDBJ databases">
        <title>Whole Genome Sequences of Three Symbiotic Endozoicomonas Bacteria.</title>
        <authorList>
            <person name="Neave M.J."/>
            <person name="Apprill A."/>
            <person name="Voolstra C.R."/>
        </authorList>
    </citation>
    <scope>NUCLEOTIDE SEQUENCE [LARGE SCALE GENOMIC DNA]</scope>
    <source>
        <strain evidence="4 5">LMG 24815</strain>
    </source>
</reference>
<dbReference type="InterPro" id="IPR014464">
    <property type="entry name" value="CvfB_fam"/>
</dbReference>
<comment type="caution">
    <text evidence="4">The sequence shown here is derived from an EMBL/GenBank/DDBJ whole genome shotgun (WGS) entry which is preliminary data.</text>
</comment>
<keyword evidence="5" id="KW-1185">Reference proteome</keyword>
<proteinExistence type="inferred from homology"/>
<dbReference type="PANTHER" id="PTHR37296:SF1">
    <property type="entry name" value="CONSERVED VIRULENCE FACTOR B"/>
    <property type="match status" value="1"/>
</dbReference>
<comment type="similarity">
    <text evidence="1">Belongs to the CvfB family.</text>
</comment>
<dbReference type="InterPro" id="IPR012340">
    <property type="entry name" value="NA-bd_OB-fold"/>
</dbReference>
<evidence type="ECO:0000256" key="1">
    <source>
        <dbReference type="PIRNR" id="PIRNR012524"/>
    </source>
</evidence>
<organism evidence="4 5">
    <name type="scientific">Endozoicomonas montiporae</name>
    <dbReference type="NCBI Taxonomy" id="1027273"/>
    <lineage>
        <taxon>Bacteria</taxon>
        <taxon>Pseudomonadati</taxon>
        <taxon>Pseudomonadota</taxon>
        <taxon>Gammaproteobacteria</taxon>
        <taxon>Oceanospirillales</taxon>
        <taxon>Endozoicomonadaceae</taxon>
        <taxon>Endozoicomonas</taxon>
    </lineage>
</organism>
<dbReference type="InterPro" id="IPR040764">
    <property type="entry name" value="CvfB_WH"/>
</dbReference>
<evidence type="ECO:0000259" key="2">
    <source>
        <dbReference type="Pfam" id="PF13509"/>
    </source>
</evidence>
<evidence type="ECO:0000313" key="4">
    <source>
        <dbReference type="EMBL" id="KEQ11205.1"/>
    </source>
</evidence>
<feature type="domain" description="Conserved virulence factor B-like winged helix" evidence="3">
    <location>
        <begin position="227"/>
        <end position="283"/>
    </location>
</feature>
<dbReference type="EMBL" id="JOKG01000016">
    <property type="protein sequence ID" value="KEQ11205.1"/>
    <property type="molecule type" value="Genomic_DNA"/>
</dbReference>
<evidence type="ECO:0000259" key="3">
    <source>
        <dbReference type="Pfam" id="PF17783"/>
    </source>
</evidence>
<dbReference type="PANTHER" id="PTHR37296">
    <property type="entry name" value="CONSERVED VIRULENCE FACTOR B"/>
    <property type="match status" value="1"/>
</dbReference>